<keyword evidence="5" id="KW-0249">Electron transport</keyword>
<dbReference type="SUPFAM" id="SSF54862">
    <property type="entry name" value="4Fe-4S ferredoxins"/>
    <property type="match status" value="1"/>
</dbReference>
<evidence type="ECO:0000256" key="2">
    <source>
        <dbReference type="ARBA" id="ARBA00022485"/>
    </source>
</evidence>
<keyword evidence="3" id="KW-0479">Metal-binding</keyword>
<dbReference type="InterPro" id="IPR017900">
    <property type="entry name" value="4Fe4S_Fe_S_CS"/>
</dbReference>
<evidence type="ECO:0000259" key="8">
    <source>
        <dbReference type="PROSITE" id="PS51379"/>
    </source>
</evidence>
<evidence type="ECO:0000256" key="3">
    <source>
        <dbReference type="ARBA" id="ARBA00022723"/>
    </source>
</evidence>
<keyword evidence="7" id="KW-0411">Iron-sulfur</keyword>
<evidence type="ECO:0000256" key="1">
    <source>
        <dbReference type="ARBA" id="ARBA00022448"/>
    </source>
</evidence>
<dbReference type="RefSeq" id="WP_078684253.1">
    <property type="nucleotide sequence ID" value="NZ_FUYA01000002.1"/>
</dbReference>
<keyword evidence="4" id="KW-0677">Repeat</keyword>
<evidence type="ECO:0000256" key="7">
    <source>
        <dbReference type="ARBA" id="ARBA00023014"/>
    </source>
</evidence>
<proteinExistence type="predicted"/>
<evidence type="ECO:0000256" key="5">
    <source>
        <dbReference type="ARBA" id="ARBA00022982"/>
    </source>
</evidence>
<dbReference type="PROSITE" id="PS51379">
    <property type="entry name" value="4FE4S_FER_2"/>
    <property type="match status" value="2"/>
</dbReference>
<reference evidence="9 10" key="1">
    <citation type="submission" date="2017-02" db="EMBL/GenBank/DDBJ databases">
        <authorList>
            <person name="Peterson S.W."/>
        </authorList>
    </citation>
    <scope>NUCLEOTIDE SEQUENCE [LARGE SCALE GENOMIC DNA]</scope>
    <source>
        <strain evidence="9 10">DSM 18034</strain>
    </source>
</reference>
<dbReference type="STRING" id="1121442.SAMN02745702_00955"/>
<name>A0A1T4VT13_9BACT</name>
<feature type="domain" description="4Fe-4S ferredoxin-type" evidence="8">
    <location>
        <begin position="9"/>
        <end position="38"/>
    </location>
</feature>
<dbReference type="CDD" id="cd10554">
    <property type="entry name" value="HycB_like"/>
    <property type="match status" value="1"/>
</dbReference>
<sequence>METQDNQQYIIYADPSKCKGCKKCEIACMEAHYDLTKKEIIKNRKQLTPRIKVYKSGDVKMPIQCRQCANAPCARVCPTKAIVREAGMVRVRHQYCVGCKMCVMVCPFGAIAVAEKDPVFGDVEPEKTSPAVALKCDLCEEWRKKNGKETSACAEACKFGALRFVTVDQYRELKMAKHFEEFQGATQSLEPETPKVPAQ</sequence>
<organism evidence="9 10">
    <name type="scientific">Desulfobaculum bizertense DSM 18034</name>
    <dbReference type="NCBI Taxonomy" id="1121442"/>
    <lineage>
        <taxon>Bacteria</taxon>
        <taxon>Pseudomonadati</taxon>
        <taxon>Thermodesulfobacteriota</taxon>
        <taxon>Desulfovibrionia</taxon>
        <taxon>Desulfovibrionales</taxon>
        <taxon>Desulfovibrionaceae</taxon>
        <taxon>Desulfobaculum</taxon>
    </lineage>
</organism>
<dbReference type="GO" id="GO:0046872">
    <property type="term" value="F:metal ion binding"/>
    <property type="evidence" value="ECO:0007669"/>
    <property type="project" value="UniProtKB-KW"/>
</dbReference>
<dbReference type="OrthoDB" id="9789030at2"/>
<evidence type="ECO:0000256" key="4">
    <source>
        <dbReference type="ARBA" id="ARBA00022737"/>
    </source>
</evidence>
<dbReference type="PROSITE" id="PS00198">
    <property type="entry name" value="4FE4S_FER_1"/>
    <property type="match status" value="1"/>
</dbReference>
<dbReference type="AlphaFoldDB" id="A0A1T4VT13"/>
<evidence type="ECO:0000313" key="10">
    <source>
        <dbReference type="Proteomes" id="UP000189733"/>
    </source>
</evidence>
<dbReference type="Pfam" id="PF13247">
    <property type="entry name" value="Fer4_11"/>
    <property type="match status" value="1"/>
</dbReference>
<keyword evidence="1" id="KW-0813">Transport</keyword>
<dbReference type="GO" id="GO:0051539">
    <property type="term" value="F:4 iron, 4 sulfur cluster binding"/>
    <property type="evidence" value="ECO:0007669"/>
    <property type="project" value="UniProtKB-KW"/>
</dbReference>
<protein>
    <submittedName>
        <fullName evidence="9">Carbon-monoxide dehydrogenase iron sulfur subunit</fullName>
    </submittedName>
</protein>
<dbReference type="PANTHER" id="PTHR43177:SF5">
    <property type="entry name" value="ANAEROBIC DIMETHYL SULFOXIDE REDUCTASE CHAIN B-RELATED"/>
    <property type="match status" value="1"/>
</dbReference>
<keyword evidence="2" id="KW-0004">4Fe-4S</keyword>
<keyword evidence="10" id="KW-1185">Reference proteome</keyword>
<dbReference type="EMBL" id="FUYA01000002">
    <property type="protein sequence ID" value="SKA68132.1"/>
    <property type="molecule type" value="Genomic_DNA"/>
</dbReference>
<accession>A0A1T4VT13</accession>
<dbReference type="Gene3D" id="3.30.70.20">
    <property type="match status" value="2"/>
</dbReference>
<evidence type="ECO:0000256" key="6">
    <source>
        <dbReference type="ARBA" id="ARBA00023004"/>
    </source>
</evidence>
<evidence type="ECO:0000313" key="9">
    <source>
        <dbReference type="EMBL" id="SKA68132.1"/>
    </source>
</evidence>
<feature type="domain" description="4Fe-4S ferredoxin-type" evidence="8">
    <location>
        <begin position="87"/>
        <end position="116"/>
    </location>
</feature>
<dbReference type="InterPro" id="IPR017896">
    <property type="entry name" value="4Fe4S_Fe-S-bd"/>
</dbReference>
<dbReference type="Proteomes" id="UP000189733">
    <property type="component" value="Unassembled WGS sequence"/>
</dbReference>
<dbReference type="PANTHER" id="PTHR43177">
    <property type="entry name" value="PROTEIN NRFC"/>
    <property type="match status" value="1"/>
</dbReference>
<keyword evidence="6" id="KW-0408">Iron</keyword>
<dbReference type="InterPro" id="IPR050954">
    <property type="entry name" value="ET_IronSulfur_Cluster-Binding"/>
</dbReference>
<gene>
    <name evidence="9" type="ORF">SAMN02745702_00955</name>
</gene>